<organism evidence="2 3">
    <name type="scientific">Caerostris darwini</name>
    <dbReference type="NCBI Taxonomy" id="1538125"/>
    <lineage>
        <taxon>Eukaryota</taxon>
        <taxon>Metazoa</taxon>
        <taxon>Ecdysozoa</taxon>
        <taxon>Arthropoda</taxon>
        <taxon>Chelicerata</taxon>
        <taxon>Arachnida</taxon>
        <taxon>Araneae</taxon>
        <taxon>Araneomorphae</taxon>
        <taxon>Entelegynae</taxon>
        <taxon>Araneoidea</taxon>
        <taxon>Araneidae</taxon>
        <taxon>Caerostris</taxon>
    </lineage>
</organism>
<dbReference type="AlphaFoldDB" id="A0AAV4UZ48"/>
<feature type="compositionally biased region" description="Polar residues" evidence="1">
    <location>
        <begin position="27"/>
        <end position="37"/>
    </location>
</feature>
<dbReference type="Proteomes" id="UP001054837">
    <property type="component" value="Unassembled WGS sequence"/>
</dbReference>
<dbReference type="EMBL" id="BPLQ01012152">
    <property type="protein sequence ID" value="GIY63024.1"/>
    <property type="molecule type" value="Genomic_DNA"/>
</dbReference>
<protein>
    <submittedName>
        <fullName evidence="2">Uncharacterized protein</fullName>
    </submittedName>
</protein>
<name>A0AAV4UZ48_9ARAC</name>
<feature type="region of interest" description="Disordered" evidence="1">
    <location>
        <begin position="228"/>
        <end position="309"/>
    </location>
</feature>
<feature type="compositionally biased region" description="Basic residues" evidence="1">
    <location>
        <begin position="166"/>
        <end position="175"/>
    </location>
</feature>
<accession>A0AAV4UZ48</accession>
<evidence type="ECO:0000256" key="1">
    <source>
        <dbReference type="SAM" id="MobiDB-lite"/>
    </source>
</evidence>
<evidence type="ECO:0000313" key="3">
    <source>
        <dbReference type="Proteomes" id="UP001054837"/>
    </source>
</evidence>
<proteinExistence type="predicted"/>
<keyword evidence="3" id="KW-1185">Reference proteome</keyword>
<evidence type="ECO:0000313" key="2">
    <source>
        <dbReference type="EMBL" id="GIY63024.1"/>
    </source>
</evidence>
<sequence>MASEEDASVDMSSDITDTPAIKPTNGLPETTPDNNTEKCINPIRPSDFITPLEFIYTNLTKISDIIHLRFALSRAVLERDIARDSNPNDPDLQQHETRIIEYRQQLDQYVAELGIPLAKLPASPDELKALREKFTTQQSPQSPKKAESSQLKRKSTETDNDGFKFPPKHLVRKQPRGNNPPISISTNPISNSTDLADDPVPPAPLARRPRIPPFFVVANESEHAANWRQCPRFPKKKQQPFQVTPANIQQETKRTPATTQPPGAQPGPPPRRVTEQSYSSVAKPTPKIQRPYQAKNTVTTPARTHTNPSVPLDDNAISLFHALFPLMQDSNINFTILLQAVENVLPELKPVVETYSPESPPLFEQGINDVVDPSKMDTTQTVTAEQLSSNEFLMNHPAPRRLTEPTLEHYLYFEVLLKEAATLMDKVHKSSSAAQNVRSPTSEKASLQVEDASKRIRAICHYTGIPASHLPTKKELTEMRKAKDLQILQQEAEAKIIAETPAIVAETPATTTSQETVIDVSHKPGTATKRKNPAPEDDEGFITVQSKKDKRPTFTSRPVNESRAYSEVLRKANEGKQVSHAPQLIIAQEEPLPRANPNRPAPAVTERVVYNSECSLSEILKCLMDLQKDNPSHSHIILQAFGLAKDKMRNL</sequence>
<comment type="caution">
    <text evidence="2">The sequence shown here is derived from an EMBL/GenBank/DDBJ whole genome shotgun (WGS) entry which is preliminary data.</text>
</comment>
<gene>
    <name evidence="2" type="ORF">CDAR_585311</name>
</gene>
<feature type="region of interest" description="Disordered" evidence="1">
    <location>
        <begin position="133"/>
        <end position="207"/>
    </location>
</feature>
<reference evidence="2 3" key="1">
    <citation type="submission" date="2021-06" db="EMBL/GenBank/DDBJ databases">
        <title>Caerostris darwini draft genome.</title>
        <authorList>
            <person name="Kono N."/>
            <person name="Arakawa K."/>
        </authorList>
    </citation>
    <scope>NUCLEOTIDE SEQUENCE [LARGE SCALE GENOMIC DNA]</scope>
</reference>
<feature type="compositionally biased region" description="Polar residues" evidence="1">
    <location>
        <begin position="294"/>
        <end position="309"/>
    </location>
</feature>
<feature type="compositionally biased region" description="Low complexity" evidence="1">
    <location>
        <begin position="179"/>
        <end position="194"/>
    </location>
</feature>
<feature type="region of interest" description="Disordered" evidence="1">
    <location>
        <begin position="1"/>
        <end position="37"/>
    </location>
</feature>
<feature type="compositionally biased region" description="Polar residues" evidence="1">
    <location>
        <begin position="239"/>
        <end position="250"/>
    </location>
</feature>